<comment type="caution">
    <text evidence="1">The sequence shown here is derived from an EMBL/GenBank/DDBJ whole genome shotgun (WGS) entry which is preliminary data.</text>
</comment>
<dbReference type="AlphaFoldDB" id="A0A117NGP6"/>
<sequence length="113" mass="12778">MSGLVKVKYCNAPHKLRYLVVTSFKGYPSSFLSLALTSAGVSMGLESVMPNFARIYRVYFCCDKILPFEVHPTSSPRKSLRLPRSFISKTFESCIFIFSISFKSSCNNHVIHI</sequence>
<evidence type="ECO:0000313" key="1">
    <source>
        <dbReference type="EMBL" id="KUM47108.1"/>
    </source>
</evidence>
<protein>
    <submittedName>
        <fullName evidence="1">Uncharacterized protein</fullName>
    </submittedName>
</protein>
<proteinExistence type="predicted"/>
<keyword evidence="1" id="KW-0496">Mitochondrion</keyword>
<gene>
    <name evidence="1" type="ORF">ABT39_MTgene6114</name>
</gene>
<reference evidence="1" key="1">
    <citation type="journal article" date="2015" name="Genome Biol. Evol.">
        <title>Organellar Genomes of White Spruce (Picea glauca): Assembly and Annotation.</title>
        <authorList>
            <person name="Jackman S.D."/>
            <person name="Warren R.L."/>
            <person name="Gibb E.A."/>
            <person name="Vandervalk B.P."/>
            <person name="Mohamadi H."/>
            <person name="Chu J."/>
            <person name="Raymond A."/>
            <person name="Pleasance S."/>
            <person name="Coope R."/>
            <person name="Wildung M.R."/>
            <person name="Ritland C.E."/>
            <person name="Bousquet J."/>
            <person name="Jones S.J."/>
            <person name="Bohlmann J."/>
            <person name="Birol I."/>
        </authorList>
    </citation>
    <scope>NUCLEOTIDE SEQUENCE [LARGE SCALE GENOMIC DNA]</scope>
    <source>
        <tissue evidence="1">Flushing bud</tissue>
    </source>
</reference>
<accession>A0A117NGP6</accession>
<geneLocation type="mitochondrion" evidence="1"/>
<name>A0A117NGP6_PICGL</name>
<organism evidence="1">
    <name type="scientific">Picea glauca</name>
    <name type="common">White spruce</name>
    <name type="synonym">Pinus glauca</name>
    <dbReference type="NCBI Taxonomy" id="3330"/>
    <lineage>
        <taxon>Eukaryota</taxon>
        <taxon>Viridiplantae</taxon>
        <taxon>Streptophyta</taxon>
        <taxon>Embryophyta</taxon>
        <taxon>Tracheophyta</taxon>
        <taxon>Spermatophyta</taxon>
        <taxon>Pinopsida</taxon>
        <taxon>Pinidae</taxon>
        <taxon>Conifers I</taxon>
        <taxon>Pinales</taxon>
        <taxon>Pinaceae</taxon>
        <taxon>Picea</taxon>
    </lineage>
</organism>
<dbReference type="EMBL" id="LKAM01000008">
    <property type="protein sequence ID" value="KUM47108.1"/>
    <property type="molecule type" value="Genomic_DNA"/>
</dbReference>